<name>A0A9P6W1L3_MAUEX</name>
<dbReference type="SUPFAM" id="SSF82199">
    <property type="entry name" value="SET domain"/>
    <property type="match status" value="1"/>
</dbReference>
<protein>
    <submittedName>
        <fullName evidence="1">Cytochrome c lysine N-methyltransferase</fullName>
    </submittedName>
</protein>
<dbReference type="Gene3D" id="3.90.1410.10">
    <property type="entry name" value="set domain protein methyltransferase, domain 1"/>
    <property type="match status" value="1"/>
</dbReference>
<dbReference type="EMBL" id="PUHR01000161">
    <property type="protein sequence ID" value="KAG0661370.1"/>
    <property type="molecule type" value="Genomic_DNA"/>
</dbReference>
<evidence type="ECO:0000313" key="2">
    <source>
        <dbReference type="Proteomes" id="UP000750334"/>
    </source>
</evidence>
<keyword evidence="2" id="KW-1185">Reference proteome</keyword>
<proteinExistence type="predicted"/>
<accession>A0A9P6W1L3</accession>
<comment type="caution">
    <text evidence="1">The sequence shown here is derived from an EMBL/GenBank/DDBJ whole genome shotgun (WGS) entry which is preliminary data.</text>
</comment>
<sequence>MALHVCDNCADPDSNESFSDASFMSDPLERYQAESEETYFDWYVKSCGVKLESDITVSSSNVGDPASGNGLFVENKTYEHDERDLLLRIPKKTTFAVSTIQRLLLDESHYESRSDMKELNEKIKKIMIHVSQVAGEAFMTETIALAIFFIGFHTYTWVCPKIFADYISKVLLDVEINVPITRHTLFLDAYGHHPEVRKNEEVFERIKSFFGNKSTHGDYDVNDKDMRHIYAAILSRILEIPVEISADSDDFYTDITLVPVLDYVNHSTINPTCYFDIDRATNEILLKRNDSPYDDEKIAKQELYIEYYDTVEYTKFTFTYGFIPKIRNDQTAYFNLSLERDSIPQYIRIFYKWFDINPVIQFYKNGEDGEWQVHSDIDEFIDILLPFIVDSSIEGTEVWTHNPHAFRSFPIFHGNRDIESVRQFMPMMDFRIYSGERDNSDAMKFPQIARTLKFRNEQNELKKRRPTKDQARAHYRNLTDSDKVNTIHKFRDFFNDYYGRRMWHLQRSVDNVTGPFAMPPYEKGECKSFLDLCNHEIQILERMKARGIENAIAYNDSLEQKPLNSVPIPPASHSARYDDETMKKIRHSYDVTHDRSSQLSDRRTEADFTDFLQEELDNFAQNMGLPNPES</sequence>
<dbReference type="InterPro" id="IPR046341">
    <property type="entry name" value="SET_dom_sf"/>
</dbReference>
<gene>
    <name evidence="1" type="primary">CTM1</name>
    <name evidence="1" type="ORF">C6P45_001384</name>
</gene>
<dbReference type="AlphaFoldDB" id="A0A9P6W1L3"/>
<reference evidence="1 2" key="1">
    <citation type="submission" date="2020-11" db="EMBL/GenBank/DDBJ databases">
        <title>Kefir isolates.</title>
        <authorList>
            <person name="Marcisauskas S."/>
            <person name="Kim Y."/>
            <person name="Blasche S."/>
        </authorList>
    </citation>
    <scope>NUCLEOTIDE SEQUENCE [LARGE SCALE GENOMIC DNA]</scope>
    <source>
        <strain evidence="1 2">OG2</strain>
    </source>
</reference>
<dbReference type="Proteomes" id="UP000750334">
    <property type="component" value="Unassembled WGS sequence"/>
</dbReference>
<evidence type="ECO:0000313" key="1">
    <source>
        <dbReference type="EMBL" id="KAG0661370.1"/>
    </source>
</evidence>
<organism evidence="1 2">
    <name type="scientific">Maudiozyma exigua</name>
    <name type="common">Yeast</name>
    <name type="synonym">Kazachstania exigua</name>
    <dbReference type="NCBI Taxonomy" id="34358"/>
    <lineage>
        <taxon>Eukaryota</taxon>
        <taxon>Fungi</taxon>
        <taxon>Dikarya</taxon>
        <taxon>Ascomycota</taxon>
        <taxon>Saccharomycotina</taxon>
        <taxon>Saccharomycetes</taxon>
        <taxon>Saccharomycetales</taxon>
        <taxon>Saccharomycetaceae</taxon>
        <taxon>Maudiozyma</taxon>
    </lineage>
</organism>
<dbReference type="OrthoDB" id="441812at2759"/>